<keyword evidence="4" id="KW-0311">Gluconate utilization</keyword>
<gene>
    <name evidence="7" type="ORF">JMJ55_08095</name>
</gene>
<evidence type="ECO:0000256" key="4">
    <source>
        <dbReference type="ARBA" id="ARBA00023064"/>
    </source>
</evidence>
<evidence type="ECO:0000313" key="7">
    <source>
        <dbReference type="EMBL" id="MBL6455279.1"/>
    </source>
</evidence>
<dbReference type="SUPFAM" id="SSF51735">
    <property type="entry name" value="NAD(P)-binding Rossmann-fold domains"/>
    <property type="match status" value="1"/>
</dbReference>
<evidence type="ECO:0000259" key="6">
    <source>
        <dbReference type="SMART" id="SM01350"/>
    </source>
</evidence>
<feature type="domain" description="6-phosphogluconate dehydrogenase C-terminal" evidence="6">
    <location>
        <begin position="170"/>
        <end position="315"/>
    </location>
</feature>
<comment type="caution">
    <text evidence="7">The sequence shown here is derived from an EMBL/GenBank/DDBJ whole genome shotgun (WGS) entry which is preliminary data.</text>
</comment>
<dbReference type="RefSeq" id="WP_202824986.1">
    <property type="nucleotide sequence ID" value="NZ_JAEUXJ010000002.1"/>
</dbReference>
<name>A0ABS1V0Q2_9PROT</name>
<evidence type="ECO:0000256" key="1">
    <source>
        <dbReference type="ARBA" id="ARBA00004959"/>
    </source>
</evidence>
<dbReference type="Pfam" id="PF03446">
    <property type="entry name" value="NAD_binding_2"/>
    <property type="match status" value="1"/>
</dbReference>
<dbReference type="InterPro" id="IPR006183">
    <property type="entry name" value="Pgluconate_DH"/>
</dbReference>
<dbReference type="NCBIfam" id="NF007161">
    <property type="entry name" value="PRK09599.1"/>
    <property type="match status" value="1"/>
</dbReference>
<dbReference type="PANTHER" id="PTHR11811">
    <property type="entry name" value="6-PHOSPHOGLUCONATE DEHYDROGENASE"/>
    <property type="match status" value="1"/>
</dbReference>
<dbReference type="SUPFAM" id="SSF48179">
    <property type="entry name" value="6-phosphogluconate dehydrogenase C-terminal domain-like"/>
    <property type="match status" value="1"/>
</dbReference>
<dbReference type="EMBL" id="JAEUXJ010000002">
    <property type="protein sequence ID" value="MBL6455279.1"/>
    <property type="molecule type" value="Genomic_DNA"/>
</dbReference>
<keyword evidence="3" id="KW-0560">Oxidoreductase</keyword>
<evidence type="ECO:0000256" key="3">
    <source>
        <dbReference type="ARBA" id="ARBA00023002"/>
    </source>
</evidence>
<organism evidence="7 8">
    <name type="scientific">Belnapia mucosa</name>
    <dbReference type="NCBI Taxonomy" id="2804532"/>
    <lineage>
        <taxon>Bacteria</taxon>
        <taxon>Pseudomonadati</taxon>
        <taxon>Pseudomonadota</taxon>
        <taxon>Alphaproteobacteria</taxon>
        <taxon>Acetobacterales</taxon>
        <taxon>Roseomonadaceae</taxon>
        <taxon>Belnapia</taxon>
    </lineage>
</organism>
<dbReference type="InterPro" id="IPR013328">
    <property type="entry name" value="6PGD_dom2"/>
</dbReference>
<dbReference type="InterPro" id="IPR006115">
    <property type="entry name" value="6PGDH_NADP-bd"/>
</dbReference>
<dbReference type="Gene3D" id="1.10.1040.10">
    <property type="entry name" value="N-(1-d-carboxylethyl)-l-norvaline Dehydrogenase, domain 2"/>
    <property type="match status" value="1"/>
</dbReference>
<comment type="similarity">
    <text evidence="2">Belongs to the 6-phosphogluconate dehydrogenase family.</text>
</comment>
<dbReference type="Proteomes" id="UP000606490">
    <property type="component" value="Unassembled WGS sequence"/>
</dbReference>
<protein>
    <submittedName>
        <fullName evidence="7">NADP-dependent phosphogluconate dehydrogenase</fullName>
    </submittedName>
</protein>
<keyword evidence="8" id="KW-1185">Reference proteome</keyword>
<evidence type="ECO:0000256" key="5">
    <source>
        <dbReference type="SAM" id="MobiDB-lite"/>
    </source>
</evidence>
<sequence>MDDRQAIGIVGLGRIGGGLARNALGKGIRVVGQTRSGAPEALLQAGLEEIRDAAAFRERLTPPRRVLLYVPAGPATEKVLDQVAAALEPGDVIADGGNSYWGDSIRRQARLAERGLRFVDLGTSGGISGAGEGACFMAGGEREAVAALEPVLHALAVEGGYVHAGPPGAGHFVKLVHNGIEFGMLQAIAEGYGLLRRWHASLDIPGTVECWRHGSVVRSWLVDLLAEALHRDPGLGKPSAYIEDTGEVNWLVMDAMRMEAPIPVIAQSVMQLFTSRGASEDAAKAIVQMRHGFGGHPFGPEKSVAEERQEGRVGDVFRSGEAG</sequence>
<evidence type="ECO:0000256" key="2">
    <source>
        <dbReference type="ARBA" id="ARBA00008419"/>
    </source>
</evidence>
<dbReference type="InterPro" id="IPR008927">
    <property type="entry name" value="6-PGluconate_DH-like_C_sf"/>
</dbReference>
<proteinExistence type="inferred from homology"/>
<dbReference type="PRINTS" id="PR00076">
    <property type="entry name" value="6PGDHDRGNASE"/>
</dbReference>
<feature type="compositionally biased region" description="Basic and acidic residues" evidence="5">
    <location>
        <begin position="303"/>
        <end position="315"/>
    </location>
</feature>
<reference evidence="7 8" key="1">
    <citation type="submission" date="2021-01" db="EMBL/GenBank/DDBJ databases">
        <title>Belnapia mucosa sp. nov. and Belnapia arida sp. nov., isolated from the Tabernas Desert (Almeria, Spain).</title>
        <authorList>
            <person name="Molina-Menor E."/>
            <person name="Vidal-Verdu A."/>
            <person name="Calonge A."/>
            <person name="Satari L."/>
            <person name="Pereto Magraner J."/>
            <person name="Porcar Miralles M."/>
        </authorList>
    </citation>
    <scope>NUCLEOTIDE SEQUENCE [LARGE SCALE GENOMIC DNA]</scope>
    <source>
        <strain evidence="7 8">T6</strain>
    </source>
</reference>
<dbReference type="Pfam" id="PF00393">
    <property type="entry name" value="6PGD"/>
    <property type="match status" value="1"/>
</dbReference>
<dbReference type="InterPro" id="IPR036291">
    <property type="entry name" value="NAD(P)-bd_dom_sf"/>
</dbReference>
<feature type="region of interest" description="Disordered" evidence="5">
    <location>
        <begin position="297"/>
        <end position="323"/>
    </location>
</feature>
<comment type="pathway">
    <text evidence="1">Carbohydrate degradation; pentose phosphate pathway.</text>
</comment>
<dbReference type="SMART" id="SM01350">
    <property type="entry name" value="6PGD"/>
    <property type="match status" value="1"/>
</dbReference>
<evidence type="ECO:0000313" key="8">
    <source>
        <dbReference type="Proteomes" id="UP000606490"/>
    </source>
</evidence>
<accession>A0ABS1V0Q2</accession>
<dbReference type="Gene3D" id="3.40.50.720">
    <property type="entry name" value="NAD(P)-binding Rossmann-like Domain"/>
    <property type="match status" value="1"/>
</dbReference>
<dbReference type="InterPro" id="IPR006114">
    <property type="entry name" value="6PGDH_C"/>
</dbReference>